<dbReference type="Proteomes" id="UP000660729">
    <property type="component" value="Unassembled WGS sequence"/>
</dbReference>
<evidence type="ECO:0000256" key="1">
    <source>
        <dbReference type="ARBA" id="ARBA00001936"/>
    </source>
</evidence>
<dbReference type="InterPro" id="IPR004429">
    <property type="entry name" value="Isopropylmalate_DH"/>
</dbReference>
<gene>
    <name evidence="16" type="ORF">HII31_10535</name>
</gene>
<dbReference type="PROSITE" id="PS00470">
    <property type="entry name" value="IDH_IMDH"/>
    <property type="match status" value="1"/>
</dbReference>
<evidence type="ECO:0000259" key="15">
    <source>
        <dbReference type="SMART" id="SM01329"/>
    </source>
</evidence>
<dbReference type="PANTHER" id="PTHR42979:SF4">
    <property type="entry name" value="3-ISOPROPYLMALATE DEHYDROGENASE"/>
    <property type="match status" value="1"/>
</dbReference>
<reference evidence="16" key="1">
    <citation type="submission" date="2020-04" db="EMBL/GenBank/DDBJ databases">
        <title>Draft genome resource of the tomato pathogen Pseudocercospora fuligena.</title>
        <authorList>
            <person name="Zaccaron A."/>
        </authorList>
    </citation>
    <scope>NUCLEOTIDE SEQUENCE</scope>
    <source>
        <strain evidence="16">PF001</strain>
    </source>
</reference>
<dbReference type="GO" id="GO:0003862">
    <property type="term" value="F:3-isopropylmalate dehydrogenase activity"/>
    <property type="evidence" value="ECO:0007669"/>
    <property type="project" value="UniProtKB-EC"/>
</dbReference>
<comment type="catalytic activity">
    <reaction evidence="14">
        <text>(2R,3S)-3-isopropylmalate + NAD(+) = 4-methyl-2-oxopentanoate + CO2 + NADH</text>
        <dbReference type="Rhea" id="RHEA:32271"/>
        <dbReference type="ChEBI" id="CHEBI:16526"/>
        <dbReference type="ChEBI" id="CHEBI:17865"/>
        <dbReference type="ChEBI" id="CHEBI:35121"/>
        <dbReference type="ChEBI" id="CHEBI:57540"/>
        <dbReference type="ChEBI" id="CHEBI:57945"/>
        <dbReference type="EC" id="1.1.1.85"/>
    </reaction>
</comment>
<dbReference type="InterPro" id="IPR024084">
    <property type="entry name" value="IsoPropMal-DH-like_dom"/>
</dbReference>
<accession>A0A8H6VDB3</accession>
<dbReference type="InterPro" id="IPR019818">
    <property type="entry name" value="IsoCit/isopropylmalate_DH_CS"/>
</dbReference>
<dbReference type="NCBIfam" id="TIGR00169">
    <property type="entry name" value="leuB"/>
    <property type="match status" value="1"/>
</dbReference>
<keyword evidence="17" id="KW-1185">Reference proteome</keyword>
<dbReference type="GO" id="GO:0051287">
    <property type="term" value="F:NAD binding"/>
    <property type="evidence" value="ECO:0007669"/>
    <property type="project" value="InterPro"/>
</dbReference>
<organism evidence="16 17">
    <name type="scientific">Pseudocercospora fuligena</name>
    <dbReference type="NCBI Taxonomy" id="685502"/>
    <lineage>
        <taxon>Eukaryota</taxon>
        <taxon>Fungi</taxon>
        <taxon>Dikarya</taxon>
        <taxon>Ascomycota</taxon>
        <taxon>Pezizomycotina</taxon>
        <taxon>Dothideomycetes</taxon>
        <taxon>Dothideomycetidae</taxon>
        <taxon>Mycosphaerellales</taxon>
        <taxon>Mycosphaerellaceae</taxon>
        <taxon>Pseudocercospora</taxon>
    </lineage>
</organism>
<keyword evidence="5 14" id="KW-0432">Leucine biosynthesis</keyword>
<comment type="subunit">
    <text evidence="3 14">Homodimer.</text>
</comment>
<dbReference type="GO" id="GO:0005829">
    <property type="term" value="C:cytosol"/>
    <property type="evidence" value="ECO:0007669"/>
    <property type="project" value="TreeGrafter"/>
</dbReference>
<dbReference type="UniPathway" id="UPA00048">
    <property type="reaction ID" value="UER00072"/>
</dbReference>
<keyword evidence="7 14" id="KW-0479">Metal-binding</keyword>
<comment type="pathway">
    <text evidence="14">Amino-acid biosynthesis; L-leucine biosynthesis; L-leucine from 3-methyl-2-oxobutanoate: step 3/4.</text>
</comment>
<evidence type="ECO:0000256" key="9">
    <source>
        <dbReference type="ARBA" id="ARBA00023002"/>
    </source>
</evidence>
<keyword evidence="12 14" id="KW-0100">Branched-chain amino acid biosynthesis</keyword>
<evidence type="ECO:0000256" key="7">
    <source>
        <dbReference type="ARBA" id="ARBA00022723"/>
    </source>
</evidence>
<evidence type="ECO:0000256" key="10">
    <source>
        <dbReference type="ARBA" id="ARBA00023027"/>
    </source>
</evidence>
<dbReference type="SMART" id="SM01329">
    <property type="entry name" value="Iso_dh"/>
    <property type="match status" value="1"/>
</dbReference>
<keyword evidence="8" id="KW-0460">Magnesium</keyword>
<dbReference type="GO" id="GO:0009098">
    <property type="term" value="P:L-leucine biosynthetic process"/>
    <property type="evidence" value="ECO:0007669"/>
    <property type="project" value="UniProtKB-UniPathway"/>
</dbReference>
<comment type="caution">
    <text evidence="16">The sequence shown here is derived from an EMBL/GenBank/DDBJ whole genome shotgun (WGS) entry which is preliminary data.</text>
</comment>
<comment type="function">
    <text evidence="14">Catalyzes the oxidation of 3-carboxy-2-hydroxy-4-methylpentanoate (3-isopropylmalate) to 3-carboxy-4-methyl-2-oxopentanoate. The product decarboxylates to 4-methyl-2 oxopentanoate.</text>
</comment>
<keyword evidence="10 14" id="KW-0520">NAD</keyword>
<dbReference type="PANTHER" id="PTHR42979">
    <property type="entry name" value="3-ISOPROPYLMALATE DEHYDROGENASE"/>
    <property type="match status" value="1"/>
</dbReference>
<evidence type="ECO:0000256" key="5">
    <source>
        <dbReference type="ARBA" id="ARBA00022430"/>
    </source>
</evidence>
<dbReference type="Gene3D" id="3.40.718.10">
    <property type="entry name" value="Isopropylmalate Dehydrogenase"/>
    <property type="match status" value="1"/>
</dbReference>
<keyword evidence="9 13" id="KW-0560">Oxidoreductase</keyword>
<proteinExistence type="inferred from homology"/>
<evidence type="ECO:0000256" key="12">
    <source>
        <dbReference type="ARBA" id="ARBA00023304"/>
    </source>
</evidence>
<name>A0A8H6VDB3_9PEZI</name>
<dbReference type="FunFam" id="3.40.718.10:FF:000006">
    <property type="entry name" value="3-isopropylmalate dehydrogenase"/>
    <property type="match status" value="1"/>
</dbReference>
<evidence type="ECO:0000313" key="16">
    <source>
        <dbReference type="EMBL" id="KAF7188113.1"/>
    </source>
</evidence>
<evidence type="ECO:0000256" key="4">
    <source>
        <dbReference type="ARBA" id="ARBA00013101"/>
    </source>
</evidence>
<evidence type="ECO:0000256" key="3">
    <source>
        <dbReference type="ARBA" id="ARBA00011738"/>
    </source>
</evidence>
<comment type="cofactor">
    <cofactor evidence="14">
        <name>Mg(2+)</name>
        <dbReference type="ChEBI" id="CHEBI:18420"/>
    </cofactor>
    <cofactor evidence="14">
        <name>Mn(2+)</name>
        <dbReference type="ChEBI" id="CHEBI:29035"/>
    </cofactor>
    <text evidence="14">Binds 1 Mg(2+) or Mn(2+) ion per subunit.</text>
</comment>
<evidence type="ECO:0000256" key="14">
    <source>
        <dbReference type="RuleBase" id="RU004445"/>
    </source>
</evidence>
<sequence>MVSKLLIVTFDGDYCGPEVMAEGLKVLAEVNRQHPEIEFDIRSYPLGGVWLHQVQHMQCLTAWDLYGQAISQEALDAALAADAVLVGSVGGPKWADVFPPVEWGLGTLRRSLDAFGNLRPVRFLDPSQVSLSAYRPEYVAGTDILIVRELTGGLYSGDREEPDESLSAASDVDAYRREEIERVTRLAGRMASMRDPPLPVTSLDKANVLAACGRLWRRVVTKVMENEFPNVTIRHMLIDSASMKLGLRPSGLNGIVLTSNMFGDIISDQASAIVGSIGMLPSASLCDVPDSTSSKLVRGLYEPIHGSAPDIAGKSMANPIGMILSVAMMCRYSLPLADSADAIEKAVKQTIEAGVRTADIGGSAATSDVGTSIVANLARLRDVK</sequence>
<comment type="cofactor">
    <cofactor evidence="1">
        <name>Mn(2+)</name>
        <dbReference type="ChEBI" id="CHEBI:29035"/>
    </cofactor>
</comment>
<evidence type="ECO:0000256" key="8">
    <source>
        <dbReference type="ARBA" id="ARBA00022842"/>
    </source>
</evidence>
<dbReference type="OrthoDB" id="419183at2759"/>
<keyword evidence="11" id="KW-0464">Manganese</keyword>
<feature type="domain" description="Isopropylmalate dehydrogenase-like" evidence="15">
    <location>
        <begin position="6"/>
        <end position="373"/>
    </location>
</feature>
<evidence type="ECO:0000256" key="13">
    <source>
        <dbReference type="RuleBase" id="RU004443"/>
    </source>
</evidence>
<protein>
    <recommendedName>
        <fullName evidence="4 14">3-isopropylmalate dehydrogenase</fullName>
        <ecNumber evidence="4 14">1.1.1.85</ecNumber>
    </recommendedName>
</protein>
<dbReference type="GO" id="GO:0000287">
    <property type="term" value="F:magnesium ion binding"/>
    <property type="evidence" value="ECO:0007669"/>
    <property type="project" value="InterPro"/>
</dbReference>
<evidence type="ECO:0000256" key="11">
    <source>
        <dbReference type="ARBA" id="ARBA00023211"/>
    </source>
</evidence>
<dbReference type="EC" id="1.1.1.85" evidence="4 14"/>
<evidence type="ECO:0000313" key="17">
    <source>
        <dbReference type="Proteomes" id="UP000660729"/>
    </source>
</evidence>
<evidence type="ECO:0000256" key="6">
    <source>
        <dbReference type="ARBA" id="ARBA00022605"/>
    </source>
</evidence>
<dbReference type="Pfam" id="PF00180">
    <property type="entry name" value="Iso_dh"/>
    <property type="match status" value="1"/>
</dbReference>
<dbReference type="SUPFAM" id="SSF53659">
    <property type="entry name" value="Isocitrate/Isopropylmalate dehydrogenase-like"/>
    <property type="match status" value="1"/>
</dbReference>
<comment type="similarity">
    <text evidence="2 13">Belongs to the isocitrate and isopropylmalate dehydrogenases family.</text>
</comment>
<keyword evidence="6" id="KW-0028">Amino-acid biosynthesis</keyword>
<evidence type="ECO:0000256" key="2">
    <source>
        <dbReference type="ARBA" id="ARBA00007769"/>
    </source>
</evidence>
<dbReference type="AlphaFoldDB" id="A0A8H6VDB3"/>
<dbReference type="EMBL" id="JABCIY010000214">
    <property type="protein sequence ID" value="KAF7188113.1"/>
    <property type="molecule type" value="Genomic_DNA"/>
</dbReference>